<keyword evidence="5" id="KW-1185">Reference proteome</keyword>
<dbReference type="Gene3D" id="1.10.287.1490">
    <property type="match status" value="1"/>
</dbReference>
<reference evidence="4 5" key="1">
    <citation type="submission" date="2020-11" db="EMBL/GenBank/DDBJ databases">
        <title>Kefir isolates.</title>
        <authorList>
            <person name="Marcisauskas S."/>
            <person name="Kim Y."/>
            <person name="Blasche S."/>
        </authorList>
    </citation>
    <scope>NUCLEOTIDE SEQUENCE [LARGE SCALE GENOMIC DNA]</scope>
    <source>
        <strain evidence="4 5">KR</strain>
    </source>
</reference>
<organism evidence="4 5">
    <name type="scientific">Rhodotorula mucilaginosa</name>
    <name type="common">Yeast</name>
    <name type="synonym">Rhodotorula rubra</name>
    <dbReference type="NCBI Taxonomy" id="5537"/>
    <lineage>
        <taxon>Eukaryota</taxon>
        <taxon>Fungi</taxon>
        <taxon>Dikarya</taxon>
        <taxon>Basidiomycota</taxon>
        <taxon>Pucciniomycotina</taxon>
        <taxon>Microbotryomycetes</taxon>
        <taxon>Sporidiobolales</taxon>
        <taxon>Sporidiobolaceae</taxon>
        <taxon>Rhodotorula</taxon>
    </lineage>
</organism>
<evidence type="ECO:0000259" key="3">
    <source>
        <dbReference type="Pfam" id="PF07926"/>
    </source>
</evidence>
<feature type="region of interest" description="Disordered" evidence="2">
    <location>
        <begin position="1793"/>
        <end position="1814"/>
    </location>
</feature>
<evidence type="ECO:0000313" key="5">
    <source>
        <dbReference type="Proteomes" id="UP000777482"/>
    </source>
</evidence>
<keyword evidence="1" id="KW-0175">Coiled coil</keyword>
<dbReference type="GO" id="GO:0017056">
    <property type="term" value="F:structural constituent of nuclear pore"/>
    <property type="evidence" value="ECO:0007669"/>
    <property type="project" value="TreeGrafter"/>
</dbReference>
<evidence type="ECO:0000313" key="4">
    <source>
        <dbReference type="EMBL" id="KAG0666929.1"/>
    </source>
</evidence>
<proteinExistence type="predicted"/>
<sequence>MSEEQIELRSAVDQLRHENNNLKSEREVLKSVEKRLGEENATLSKERAHLADLMRNLQSMQNELERSGNDARRRLEENVARLEAQAADLREKINAESDNARQTALRREIEAKTFQERIDRLTAEHGSTREKLVAAETSQSHLEERVRDLALQVEAKEEKLAMYEGRNGTGDASQSPEEQLQSTVAELRNELRSVKGELERAKEHVKQYQVIAETQGVSLQEVTATYEEYKTAMDAATAEKDSELASLRERLHAITTDLTASNNQNSDLHRQIEAERVAFEKERKTFEDGMAALRSADQQARDAQIAAQDDMRRQAQVARDAHEKYERELVAHAEDVKRLSEVKGELEAIRATVREHQAAADTAKANLLASEESWKRQKDVLHQELADVRKRSDELKEQNGILADHLEKATASAATLQSRHATNTDDASGSSATPDSIEAITASHNSSVEQLREVIRYLRREKDIIDLQLDFSKQEATRLRQQLDFTSRSLEEARQTLQEERQRAGDTLSSSAQHAELLESIHTAKLLRESNQTLRDENEANVRKLATLDTQLRQVQAEIQPLQEQLRSLQAELEAKDHQIKLLEEDNERWKTRNQTILAKYERIDPEELQVLKAEVDKFQASLTTAQIEKAALSVQLEEQNKVVEAQRVQQAEANARFRSLQELARGQRTTIDGLKKEVEDLKKEIEELKKAAEESKQQAAKTPAENSAAAEALEKQQRIDALQVEKTNLESEKAALETKLAAVESEKAEALKEVEARLATVQAAHDTVSKEREVSSFFQSCDLASGSALIPMPSQRLAARELPIFNDNVSLARSTFLGALRVADLSFANAEQKQMRVTVKAKDAEIAAKDAELASLRSELEGLKASIASDNAAAIEAVVQTRLAEAAPAPAAPTDEQVAAAAKEQLAAAEARFTEQREEAIAQAVKQAATQFEQELEKVRAELTAARAAASSTNDAAMPAGDAEATKKAVEEAVESAKRELTADFDKVKEAATKEAVRKEQETIARLDAALKEAQEQVKTATEAAATASSAPSAGAPAPNVDIDSLVQAKVAALDKERAATQQQTIEKAVQDAIAKQQQVVKKAVADALARQAAEHEKLLVSTKEQAERQAAMKNNLLQKSLNGLRQKLAEKEKETAAAAAAGGNAPPAAPANSSSTPVTASAPKGLSSLPPPPATIPTTPAAPTPAAQTAQIPPATAPSDASPGRGGGAAGRGRGGLARRGGRGGKAAASAAPASAPAGPKTTAAPPLRQAKGPGGMLGSILGAAAAANAQSQAGVATALEHVAFSLHLAVPDFSSGRTLNPDLSNDMRFGIIALAALAYGASAACAASSTDGGSLEALLDRIADQHDGHDVASSSPASYAGESANAPSLQANASIPTNKVIRRSRSKKNSAEAKRWVWATAVIQDDSPNAPPVGQNVNQLGGAPTPITTPAANLPAPSFLPEAQIAAYLNGTVLNGTALHGNASSSLAASNSSTLSSTVPAAQTTPSPVRRTWAKAFGQPKADDHRRWIWATSVIQDGATDVPPPGSNANLLSNGAPATTPAATLVSPTFPPEPATTTSQSSDEQTQPTEVPTSAPVAVDATSPTSNESSTSTTSTAAAPESTPVAMLFDLFRKIAAGFEELLQEHASSSAAAESSAAATPVDKRWIWATSVIQEGATGVPPPGENANLLTTPAIPVTTPPVKLVSPSFPPVAASSSMTTSPPAQVVSPSSPVVKPVASSSASSAPPARGAFNPEVFQVIAAVPPAVVSSKSTTTTSSSSSPAASPTRRNNWLAHQDLLLASASSASAAARQTGAGQVYRHKKRMIRARRH</sequence>
<feature type="region of interest" description="Disordered" evidence="2">
    <location>
        <begin position="1751"/>
        <end position="1772"/>
    </location>
</feature>
<dbReference type="Proteomes" id="UP000777482">
    <property type="component" value="Unassembled WGS sequence"/>
</dbReference>
<dbReference type="Pfam" id="PF07926">
    <property type="entry name" value="TPR_MLP1_2"/>
    <property type="match status" value="1"/>
</dbReference>
<protein>
    <recommendedName>
        <fullName evidence="3">Nucleoprotein TPR/MLP1-2 domain-containing protein</fullName>
    </recommendedName>
</protein>
<feature type="compositionally biased region" description="Low complexity" evidence="2">
    <location>
        <begin position="1751"/>
        <end position="1770"/>
    </location>
</feature>
<feature type="compositionally biased region" description="Polar residues" evidence="2">
    <location>
        <begin position="1530"/>
        <end position="1540"/>
    </location>
</feature>
<gene>
    <name evidence="4" type="ORF">C6P46_003639</name>
</gene>
<feature type="region of interest" description="Disordered" evidence="2">
    <location>
        <begin position="1131"/>
        <end position="1249"/>
    </location>
</feature>
<dbReference type="GO" id="GO:0005643">
    <property type="term" value="C:nuclear pore"/>
    <property type="evidence" value="ECO:0007669"/>
    <property type="project" value="TreeGrafter"/>
</dbReference>
<feature type="compositionally biased region" description="Low complexity" evidence="2">
    <location>
        <begin position="1228"/>
        <end position="1249"/>
    </location>
</feature>
<evidence type="ECO:0000256" key="2">
    <source>
        <dbReference type="SAM" id="MobiDB-lite"/>
    </source>
</evidence>
<dbReference type="GO" id="GO:0006606">
    <property type="term" value="P:protein import into nucleus"/>
    <property type="evidence" value="ECO:0007669"/>
    <property type="project" value="InterPro"/>
</dbReference>
<feature type="region of interest" description="Disordered" evidence="2">
    <location>
        <begin position="1699"/>
        <end position="1731"/>
    </location>
</feature>
<name>A0A9P6W8C1_RHOMI</name>
<feature type="domain" description="Nucleoprotein TPR/MLP1-2" evidence="3">
    <location>
        <begin position="282"/>
        <end position="408"/>
    </location>
</feature>
<feature type="compositionally biased region" description="Polar residues" evidence="2">
    <location>
        <begin position="1368"/>
        <end position="1380"/>
    </location>
</feature>
<feature type="compositionally biased region" description="Low complexity" evidence="2">
    <location>
        <begin position="1584"/>
        <end position="1602"/>
    </location>
</feature>
<feature type="coiled-coil region" evidence="1">
    <location>
        <begin position="545"/>
        <end position="629"/>
    </location>
</feature>
<dbReference type="EMBL" id="PUHQ01000003">
    <property type="protein sequence ID" value="KAG0666929.1"/>
    <property type="molecule type" value="Genomic_DNA"/>
</dbReference>
<dbReference type="PANTHER" id="PTHR18898:SF2">
    <property type="entry name" value="NUCLEOPROTEIN TPR"/>
    <property type="match status" value="1"/>
</dbReference>
<evidence type="ECO:0000256" key="1">
    <source>
        <dbReference type="SAM" id="Coils"/>
    </source>
</evidence>
<feature type="compositionally biased region" description="Low complexity" evidence="2">
    <location>
        <begin position="950"/>
        <end position="961"/>
    </location>
</feature>
<dbReference type="GO" id="GO:0006406">
    <property type="term" value="P:mRNA export from nucleus"/>
    <property type="evidence" value="ECO:0007669"/>
    <property type="project" value="TreeGrafter"/>
</dbReference>
<feature type="region of interest" description="Disordered" evidence="2">
    <location>
        <begin position="1521"/>
        <end position="1602"/>
    </location>
</feature>
<dbReference type="PANTHER" id="PTHR18898">
    <property type="entry name" value="NUCLEOPROTEIN TPR-RELATED"/>
    <property type="match status" value="1"/>
</dbReference>
<feature type="compositionally biased region" description="Low complexity" evidence="2">
    <location>
        <begin position="1467"/>
        <end position="1481"/>
    </location>
</feature>
<accession>A0A9P6W8C1</accession>
<feature type="coiled-coil region" evidence="1">
    <location>
        <begin position="139"/>
        <end position="239"/>
    </location>
</feature>
<feature type="compositionally biased region" description="Basic residues" evidence="2">
    <location>
        <begin position="1802"/>
        <end position="1814"/>
    </location>
</feature>
<feature type="coiled-coil region" evidence="1">
    <location>
        <begin position="1"/>
        <end position="99"/>
    </location>
</feature>
<feature type="region of interest" description="Disordered" evidence="2">
    <location>
        <begin position="1349"/>
        <end position="1390"/>
    </location>
</feature>
<comment type="caution">
    <text evidence="4">The sequence shown here is derived from an EMBL/GenBank/DDBJ whole genome shotgun (WGS) entry which is preliminary data.</text>
</comment>
<feature type="coiled-coil region" evidence="1">
    <location>
        <begin position="476"/>
        <end position="507"/>
    </location>
</feature>
<feature type="region of interest" description="Disordered" evidence="2">
    <location>
        <begin position="694"/>
        <end position="714"/>
    </location>
</feature>
<feature type="compositionally biased region" description="Pro residues" evidence="2">
    <location>
        <begin position="1171"/>
        <end position="1185"/>
    </location>
</feature>
<feature type="compositionally biased region" description="Gly residues" evidence="2">
    <location>
        <begin position="1206"/>
        <end position="1221"/>
    </location>
</feature>
<dbReference type="OrthoDB" id="343070at2759"/>
<feature type="compositionally biased region" description="Low complexity" evidence="2">
    <location>
        <begin position="1138"/>
        <end position="1165"/>
    </location>
</feature>
<feature type="compositionally biased region" description="Low complexity" evidence="2">
    <location>
        <begin position="1186"/>
        <end position="1200"/>
    </location>
</feature>
<feature type="coiled-coil region" evidence="1">
    <location>
        <begin position="840"/>
        <end position="867"/>
    </location>
</feature>
<feature type="region of interest" description="Disordered" evidence="2">
    <location>
        <begin position="1467"/>
        <end position="1493"/>
    </location>
</feature>
<feature type="coiled-coil region" evidence="1">
    <location>
        <begin position="308"/>
        <end position="398"/>
    </location>
</feature>
<feature type="region of interest" description="Disordered" evidence="2">
    <location>
        <begin position="412"/>
        <end position="434"/>
    </location>
</feature>
<dbReference type="InterPro" id="IPR012929">
    <property type="entry name" value="Nucleoprot-TPR/MLP1-2_dom"/>
</dbReference>
<feature type="compositionally biased region" description="Low complexity" evidence="2">
    <location>
        <begin position="1559"/>
        <end position="1572"/>
    </location>
</feature>
<feature type="region of interest" description="Disordered" evidence="2">
    <location>
        <begin position="950"/>
        <end position="972"/>
    </location>
</feature>